<name>A0A1T4JLX1_9FIRM</name>
<dbReference type="Pfam" id="PF01618">
    <property type="entry name" value="MotA_ExbB"/>
    <property type="match status" value="1"/>
</dbReference>
<keyword evidence="4 9" id="KW-0812">Transmembrane</keyword>
<evidence type="ECO:0000256" key="1">
    <source>
        <dbReference type="ARBA" id="ARBA00004651"/>
    </source>
</evidence>
<dbReference type="AlphaFoldDB" id="A0A1T4JLX1"/>
<organism evidence="11 12">
    <name type="scientific">Selenihalanaerobacter shriftii</name>
    <dbReference type="NCBI Taxonomy" id="142842"/>
    <lineage>
        <taxon>Bacteria</taxon>
        <taxon>Bacillati</taxon>
        <taxon>Bacillota</taxon>
        <taxon>Clostridia</taxon>
        <taxon>Halanaerobiales</taxon>
        <taxon>Halobacteroidaceae</taxon>
        <taxon>Selenihalanaerobacter</taxon>
    </lineage>
</organism>
<accession>A0A1T4JLX1</accession>
<dbReference type="OrthoDB" id="4045at2"/>
<feature type="transmembrane region" description="Helical" evidence="9">
    <location>
        <begin position="109"/>
        <end position="130"/>
    </location>
</feature>
<dbReference type="GO" id="GO:0005886">
    <property type="term" value="C:plasma membrane"/>
    <property type="evidence" value="ECO:0007669"/>
    <property type="project" value="UniProtKB-SubCell"/>
</dbReference>
<dbReference type="Proteomes" id="UP000190625">
    <property type="component" value="Unassembled WGS sequence"/>
</dbReference>
<evidence type="ECO:0000259" key="10">
    <source>
        <dbReference type="Pfam" id="PF01618"/>
    </source>
</evidence>
<feature type="domain" description="MotA/TolQ/ExbB proton channel" evidence="10">
    <location>
        <begin position="67"/>
        <end position="188"/>
    </location>
</feature>
<evidence type="ECO:0000256" key="4">
    <source>
        <dbReference type="ARBA" id="ARBA00022692"/>
    </source>
</evidence>
<proteinExistence type="inferred from homology"/>
<evidence type="ECO:0000256" key="3">
    <source>
        <dbReference type="ARBA" id="ARBA00022475"/>
    </source>
</evidence>
<evidence type="ECO:0000256" key="9">
    <source>
        <dbReference type="SAM" id="Phobius"/>
    </source>
</evidence>
<evidence type="ECO:0000313" key="12">
    <source>
        <dbReference type="Proteomes" id="UP000190625"/>
    </source>
</evidence>
<feature type="transmembrane region" description="Helical" evidence="9">
    <location>
        <begin position="12"/>
        <end position="32"/>
    </location>
</feature>
<keyword evidence="3" id="KW-1003">Cell membrane</keyword>
<dbReference type="GO" id="GO:0017038">
    <property type="term" value="P:protein import"/>
    <property type="evidence" value="ECO:0007669"/>
    <property type="project" value="TreeGrafter"/>
</dbReference>
<comment type="subcellular location">
    <subcellularLocation>
        <location evidence="1">Cell membrane</location>
        <topology evidence="1">Multi-pass membrane protein</topology>
    </subcellularLocation>
    <subcellularLocation>
        <location evidence="8">Membrane</location>
        <topology evidence="8">Multi-pass membrane protein</topology>
    </subcellularLocation>
</comment>
<keyword evidence="7 9" id="KW-0472">Membrane</keyword>
<evidence type="ECO:0000256" key="7">
    <source>
        <dbReference type="ARBA" id="ARBA00023136"/>
    </source>
</evidence>
<dbReference type="InterPro" id="IPR050790">
    <property type="entry name" value="ExbB/TolQ_transport"/>
</dbReference>
<keyword evidence="5 8" id="KW-0653">Protein transport</keyword>
<evidence type="ECO:0000256" key="2">
    <source>
        <dbReference type="ARBA" id="ARBA00022448"/>
    </source>
</evidence>
<dbReference type="EMBL" id="FUWM01000003">
    <property type="protein sequence ID" value="SJZ31133.1"/>
    <property type="molecule type" value="Genomic_DNA"/>
</dbReference>
<keyword evidence="2 8" id="KW-0813">Transport</keyword>
<dbReference type="PANTHER" id="PTHR30625">
    <property type="entry name" value="PROTEIN TOLQ"/>
    <property type="match status" value="1"/>
</dbReference>
<comment type="similarity">
    <text evidence="8">Belongs to the exbB/tolQ family.</text>
</comment>
<evidence type="ECO:0000313" key="11">
    <source>
        <dbReference type="EMBL" id="SJZ31133.1"/>
    </source>
</evidence>
<dbReference type="RefSeq" id="WP_078808700.1">
    <property type="nucleotide sequence ID" value="NZ_FUWM01000003.1"/>
</dbReference>
<dbReference type="InterPro" id="IPR002898">
    <property type="entry name" value="MotA_ExbB_proton_chnl"/>
</dbReference>
<dbReference type="PANTHER" id="PTHR30625:SF15">
    <property type="entry name" value="BIOPOLYMER TRANSPORT PROTEIN EXBB"/>
    <property type="match status" value="1"/>
</dbReference>
<gene>
    <name evidence="11" type="ORF">SAMN02745118_00169</name>
</gene>
<reference evidence="12" key="1">
    <citation type="submission" date="2017-02" db="EMBL/GenBank/DDBJ databases">
        <authorList>
            <person name="Varghese N."/>
            <person name="Submissions S."/>
        </authorList>
    </citation>
    <scope>NUCLEOTIDE SEQUENCE [LARGE SCALE GENOMIC DNA]</scope>
    <source>
        <strain evidence="12">ATCC BAA-73</strain>
    </source>
</reference>
<evidence type="ECO:0000256" key="8">
    <source>
        <dbReference type="RuleBase" id="RU004057"/>
    </source>
</evidence>
<evidence type="ECO:0000256" key="6">
    <source>
        <dbReference type="ARBA" id="ARBA00022989"/>
    </source>
</evidence>
<keyword evidence="12" id="KW-1185">Reference proteome</keyword>
<sequence>MLKYLLKGGPTMLPLLIFSILSLAIMLERYFYLRSLKNNDFRLVKKIRLLLSNGKVSKAKQEAKEAKGPVSAMFLAGLEKYGEKRQIVKEFIQSTGQKQIKDMEKRLRILEFIATVSPLLGLLGTVFGIINSFNVLAGAQGIAAPSALSVGIAEALVSTATGLMVAIPTMLFYTYLDSKIEAKISEMNQWSTELVEIISGDNKRDSTSKIRGDKYVSTRY</sequence>
<keyword evidence="6 9" id="KW-1133">Transmembrane helix</keyword>
<protein>
    <submittedName>
        <fullName evidence="11">Biopolymer transport protein ExbB</fullName>
    </submittedName>
</protein>
<dbReference type="STRING" id="142842.SAMN02745118_00169"/>
<evidence type="ECO:0000256" key="5">
    <source>
        <dbReference type="ARBA" id="ARBA00022927"/>
    </source>
</evidence>
<feature type="transmembrane region" description="Helical" evidence="9">
    <location>
        <begin position="150"/>
        <end position="176"/>
    </location>
</feature>